<sequence length="122" mass="13655">MSLKNLLQLRTETEKVGSRPVNFMTFSGKITSDNIFDLNSKVKAIFENGVYDCILDISALEYINSTGIALLLTIARTVEQNRGKMYLTKPTAFVQELFDMTDLSGRFSIVGSLDDARSQFKS</sequence>
<dbReference type="AlphaFoldDB" id="I4B0V6"/>
<protein>
    <recommendedName>
        <fullName evidence="2">Anti-sigma factor antagonist</fullName>
    </recommendedName>
</protein>
<dbReference type="EMBL" id="CP002959">
    <property type="protein sequence ID" value="AFM10913.1"/>
    <property type="molecule type" value="Genomic_DNA"/>
</dbReference>
<dbReference type="NCBIfam" id="TIGR00377">
    <property type="entry name" value="ant_ant_sig"/>
    <property type="match status" value="1"/>
</dbReference>
<evidence type="ECO:0000259" key="3">
    <source>
        <dbReference type="PROSITE" id="PS50801"/>
    </source>
</evidence>
<dbReference type="GO" id="GO:0043856">
    <property type="term" value="F:anti-sigma factor antagonist activity"/>
    <property type="evidence" value="ECO:0007669"/>
    <property type="project" value="InterPro"/>
</dbReference>
<dbReference type="InterPro" id="IPR036513">
    <property type="entry name" value="STAS_dom_sf"/>
</dbReference>
<dbReference type="CDD" id="cd07043">
    <property type="entry name" value="STAS_anti-anti-sigma_factors"/>
    <property type="match status" value="1"/>
</dbReference>
<dbReference type="SUPFAM" id="SSF52091">
    <property type="entry name" value="SpoIIaa-like"/>
    <property type="match status" value="1"/>
</dbReference>
<gene>
    <name evidence="4" type="ordered locus">Turpa_0253</name>
</gene>
<dbReference type="RefSeq" id="WP_014801434.1">
    <property type="nucleotide sequence ID" value="NC_018020.1"/>
</dbReference>
<comment type="similarity">
    <text evidence="1 2">Belongs to the anti-sigma-factor antagonist family.</text>
</comment>
<dbReference type="InterPro" id="IPR003658">
    <property type="entry name" value="Anti-sigma_ant"/>
</dbReference>
<dbReference type="HOGENOM" id="CLU_115403_9_2_12"/>
<feature type="domain" description="STAS" evidence="3">
    <location>
        <begin position="21"/>
        <end position="120"/>
    </location>
</feature>
<name>I4B0V6_TURPD</name>
<dbReference type="PROSITE" id="PS50801">
    <property type="entry name" value="STAS"/>
    <property type="match status" value="1"/>
</dbReference>
<evidence type="ECO:0000256" key="2">
    <source>
        <dbReference type="RuleBase" id="RU003749"/>
    </source>
</evidence>
<dbReference type="Pfam" id="PF01740">
    <property type="entry name" value="STAS"/>
    <property type="match status" value="1"/>
</dbReference>
<dbReference type="Proteomes" id="UP000006048">
    <property type="component" value="Chromosome"/>
</dbReference>
<evidence type="ECO:0000313" key="4">
    <source>
        <dbReference type="EMBL" id="AFM10913.1"/>
    </source>
</evidence>
<evidence type="ECO:0000313" key="5">
    <source>
        <dbReference type="Proteomes" id="UP000006048"/>
    </source>
</evidence>
<keyword evidence="5" id="KW-1185">Reference proteome</keyword>
<dbReference type="InterPro" id="IPR002645">
    <property type="entry name" value="STAS_dom"/>
</dbReference>
<dbReference type="Gene3D" id="3.30.750.24">
    <property type="entry name" value="STAS domain"/>
    <property type="match status" value="1"/>
</dbReference>
<organism evidence="4 5">
    <name type="scientific">Turneriella parva (strain ATCC BAA-1111 / DSM 21527 / NCTC 11395 / H)</name>
    <name type="common">Leptospira parva</name>
    <dbReference type="NCBI Taxonomy" id="869212"/>
    <lineage>
        <taxon>Bacteria</taxon>
        <taxon>Pseudomonadati</taxon>
        <taxon>Spirochaetota</taxon>
        <taxon>Spirochaetia</taxon>
        <taxon>Leptospirales</taxon>
        <taxon>Leptospiraceae</taxon>
        <taxon>Turneriella</taxon>
    </lineage>
</organism>
<dbReference type="STRING" id="869212.Turpa_0253"/>
<dbReference type="KEGG" id="tpx:Turpa_0253"/>
<proteinExistence type="inferred from homology"/>
<evidence type="ECO:0000256" key="1">
    <source>
        <dbReference type="ARBA" id="ARBA00009013"/>
    </source>
</evidence>
<dbReference type="PANTHER" id="PTHR33495">
    <property type="entry name" value="ANTI-SIGMA FACTOR ANTAGONIST TM_1081-RELATED-RELATED"/>
    <property type="match status" value="1"/>
</dbReference>
<dbReference type="OrthoDB" id="337620at2"/>
<dbReference type="PANTHER" id="PTHR33495:SF6">
    <property type="entry name" value="ANTI-SIGMA FACTOR ANTAGONIST"/>
    <property type="match status" value="1"/>
</dbReference>
<accession>I4B0V6</accession>
<reference evidence="4 5" key="1">
    <citation type="submission" date="2012-06" db="EMBL/GenBank/DDBJ databases">
        <title>The complete chromosome of genome of Turneriella parva DSM 21527.</title>
        <authorList>
            <consortium name="US DOE Joint Genome Institute (JGI-PGF)"/>
            <person name="Lucas S."/>
            <person name="Han J."/>
            <person name="Lapidus A."/>
            <person name="Bruce D."/>
            <person name="Goodwin L."/>
            <person name="Pitluck S."/>
            <person name="Peters L."/>
            <person name="Kyrpides N."/>
            <person name="Mavromatis K."/>
            <person name="Ivanova N."/>
            <person name="Mikhailova N."/>
            <person name="Chertkov O."/>
            <person name="Detter J.C."/>
            <person name="Tapia R."/>
            <person name="Han C."/>
            <person name="Land M."/>
            <person name="Hauser L."/>
            <person name="Markowitz V."/>
            <person name="Cheng J.-F."/>
            <person name="Hugenholtz P."/>
            <person name="Woyke T."/>
            <person name="Wu D."/>
            <person name="Gronow S."/>
            <person name="Wellnitz S."/>
            <person name="Brambilla E."/>
            <person name="Klenk H.-P."/>
            <person name="Eisen J.A."/>
        </authorList>
    </citation>
    <scope>NUCLEOTIDE SEQUENCE [LARGE SCALE GENOMIC DNA]</scope>
    <source>
        <strain evidence="5">ATCC BAA-1111 / DSM 21527 / NCTC 11395 / H</strain>
    </source>
</reference>